<dbReference type="Pfam" id="PF11672">
    <property type="entry name" value="DUF3268"/>
    <property type="match status" value="1"/>
</dbReference>
<sequence length="166" mass="19132">MSNKRNRDKKSGQPERRPCAVDPHPTTCNLCGGQVIYTSNERVYGRKYGSGYCYLCTCCGAYVGTHEPRPREALGLLADSRMRKGKIMCHALFDALWRGKPKARRKRDALYEWLAGQMGLPLADCHFGYFDLQQLRQAYRLLSDVQGLPMRYDNRGRIFFEERRSA</sequence>
<reference evidence="2" key="1">
    <citation type="submission" date="2023-01" db="EMBL/GenBank/DDBJ databases">
        <title>Human gut microbiome strain richness.</title>
        <authorList>
            <person name="Chen-Liaw A."/>
        </authorList>
    </citation>
    <scope>NUCLEOTIDE SEQUENCE</scope>
    <source>
        <strain evidence="2">1001287st1_F4_1001285I_161205</strain>
    </source>
</reference>
<proteinExistence type="predicted"/>
<gene>
    <name evidence="2" type="ORF">PNE06_11885</name>
</gene>
<evidence type="ECO:0000256" key="1">
    <source>
        <dbReference type="SAM" id="MobiDB-lite"/>
    </source>
</evidence>
<dbReference type="InterPro" id="IPR021686">
    <property type="entry name" value="DUF3268"/>
</dbReference>
<dbReference type="RefSeq" id="WP_195384141.1">
    <property type="nucleotide sequence ID" value="NZ_CAXUMB010000012.1"/>
</dbReference>
<feature type="compositionally biased region" description="Basic and acidic residues" evidence="1">
    <location>
        <begin position="9"/>
        <end position="19"/>
    </location>
</feature>
<dbReference type="Proteomes" id="UP001211173">
    <property type="component" value="Unassembled WGS sequence"/>
</dbReference>
<dbReference type="GO" id="GO:0008270">
    <property type="term" value="F:zinc ion binding"/>
    <property type="evidence" value="ECO:0007669"/>
    <property type="project" value="UniProtKB-KW"/>
</dbReference>
<keyword evidence="2" id="KW-0862">Zinc</keyword>
<evidence type="ECO:0000313" key="2">
    <source>
        <dbReference type="EMBL" id="MDB7933771.1"/>
    </source>
</evidence>
<dbReference type="EMBL" id="JAQLWV010000016">
    <property type="protein sequence ID" value="MDB7933771.1"/>
    <property type="molecule type" value="Genomic_DNA"/>
</dbReference>
<keyword evidence="2" id="KW-0479">Metal-binding</keyword>
<keyword evidence="2" id="KW-0863">Zinc-finger</keyword>
<accession>A0AAW6CGR2</accession>
<protein>
    <submittedName>
        <fullName evidence="2">Zinc-finger-containing protein</fullName>
    </submittedName>
</protein>
<feature type="region of interest" description="Disordered" evidence="1">
    <location>
        <begin position="1"/>
        <end position="20"/>
    </location>
</feature>
<comment type="caution">
    <text evidence="2">The sequence shown here is derived from an EMBL/GenBank/DDBJ whole genome shotgun (WGS) entry which is preliminary data.</text>
</comment>
<evidence type="ECO:0000313" key="3">
    <source>
        <dbReference type="Proteomes" id="UP001211173"/>
    </source>
</evidence>
<organism evidence="2 3">
    <name type="scientific">Flavonifractor plautii</name>
    <name type="common">Fusobacterium plautii</name>
    <dbReference type="NCBI Taxonomy" id="292800"/>
    <lineage>
        <taxon>Bacteria</taxon>
        <taxon>Bacillati</taxon>
        <taxon>Bacillota</taxon>
        <taxon>Clostridia</taxon>
        <taxon>Eubacteriales</taxon>
        <taxon>Oscillospiraceae</taxon>
        <taxon>Flavonifractor</taxon>
    </lineage>
</organism>
<dbReference type="AlphaFoldDB" id="A0AAW6CGR2"/>
<name>A0AAW6CGR2_FLAPL</name>